<keyword evidence="5 6" id="KW-0472">Membrane</keyword>
<keyword evidence="8" id="KW-1185">Reference proteome</keyword>
<organism evidence="7 8">
    <name type="scientific">Novosphingobium olei</name>
    <dbReference type="NCBI Taxonomy" id="2728851"/>
    <lineage>
        <taxon>Bacteria</taxon>
        <taxon>Pseudomonadati</taxon>
        <taxon>Pseudomonadota</taxon>
        <taxon>Alphaproteobacteria</taxon>
        <taxon>Sphingomonadales</taxon>
        <taxon>Sphingomonadaceae</taxon>
        <taxon>Novosphingobium</taxon>
    </lineage>
</organism>
<dbReference type="AlphaFoldDB" id="A0A7Y0BS71"/>
<evidence type="ECO:0000256" key="6">
    <source>
        <dbReference type="HAMAP-Rule" id="MF_01871"/>
    </source>
</evidence>
<gene>
    <name evidence="6" type="primary">dabA</name>
    <name evidence="7" type="ORF">HHL27_17595</name>
</gene>
<feature type="binding site" evidence="6">
    <location>
        <position position="368"/>
    </location>
    <ligand>
        <name>Zn(2+)</name>
        <dbReference type="ChEBI" id="CHEBI:29105"/>
    </ligand>
</feature>
<keyword evidence="1 6" id="KW-0813">Transport</keyword>
<comment type="caution">
    <text evidence="7">The sequence shown here is derived from an EMBL/GenBank/DDBJ whole genome shotgun (WGS) entry which is preliminary data.</text>
</comment>
<comment type="function">
    <text evidence="6">Part of an energy-coupled inorganic carbon pump.</text>
</comment>
<dbReference type="GO" id="GO:0008270">
    <property type="term" value="F:zinc ion binding"/>
    <property type="evidence" value="ECO:0007669"/>
    <property type="project" value="UniProtKB-UniRule"/>
</dbReference>
<comment type="similarity">
    <text evidence="6">Belongs to the inorganic carbon transporter (TC 9.A.2) DabA family.</text>
</comment>
<sequence length="844" mass="89376">MATLAFNPMLDTGAQADLAAHVDEAARAIAPLWPLESAIAVNPLSGFEHMPFEAALREGAELFGARTTLPLAQWRTLHAEGRIDDIALRKAIVATLGGLDPAFALFGPDLNAFALLRARLVDLPLAATPAPARRPLTPAIALLARWIGCFLDRAAPPLAGREDGLYRCLLAALRADPALRALAVRERLRVLDLAPETPLATLGLILDRQAIAPAAAADHVRRLFARLPGWAAHLRWRTAHAEPHQIGGAPAEMIDLAALIALVGFVCGEDHSAPAAPAADHDEAAVARDLLAHWNLAADAPAGWDEPARQNFARIVGMDETALGLVFQQAAERGVIDSLGHALEARSAACAANAETARAAAQLVFCIDVRSEPMRRAIEAAGSEEGGFETYGYAGFFGLPIALQPVLGPAPRKQLPVLLAPAHHVAEAPLPGRASEAEDMVTRQACAHRAQGMLDATKSGATGFAAAEALGPLAAVALLARTLAPRLAERLARGVLGHAHEVLAPLASNDDESVIPLADKVGYARGMFKLTGLPAATARLVVLVGHGGSTTNNAFAASLDCGACGGHPGGPNARLMAAILNDPAVRRGLADDGLTLPEDTVFLAAQHDTTRDEITLFDRDAVPQSHQSDLAALEGTLRAAGRAALDARAGKLARPADDLLAGAAHWGEVRPEWGLSGNAAFIVGPRRLTAPLDLDGAAFLHSYDWQADKDGSALTAILTAPMIVAQWINCQYLFSTIDNAVYGAGDKVTQNVIGGFGVVQGNGGDLCTGLPRQSLFRDDGTPFHVPRRLTVFVEAPLRRVEEIVFAHDNLVQLVENGWINLVVIDPWKHRAHHWQRERWVPRVC</sequence>
<keyword evidence="2 6" id="KW-1003">Cell membrane</keyword>
<reference evidence="7 8" key="1">
    <citation type="submission" date="2020-04" db="EMBL/GenBank/DDBJ databases">
        <title>Novosphingobium sp. TW-4 isolated from soil.</title>
        <authorList>
            <person name="Dahal R.H."/>
            <person name="Chaudhary D.K."/>
        </authorList>
    </citation>
    <scope>NUCLEOTIDE SEQUENCE [LARGE SCALE GENOMIC DNA]</scope>
    <source>
        <strain evidence="7 8">TW-4</strain>
    </source>
</reference>
<dbReference type="Pfam" id="PF10070">
    <property type="entry name" value="DabA"/>
    <property type="match status" value="1"/>
</dbReference>
<feature type="binding site" evidence="6">
    <location>
        <position position="561"/>
    </location>
    <ligand>
        <name>Zn(2+)</name>
        <dbReference type="ChEBI" id="CHEBI:29105"/>
    </ligand>
</feature>
<name>A0A7Y0BS71_9SPHN</name>
<comment type="subunit">
    <text evidence="6">Forms a complex with DabB.</text>
</comment>
<evidence type="ECO:0000313" key="8">
    <source>
        <dbReference type="Proteomes" id="UP000583556"/>
    </source>
</evidence>
<evidence type="ECO:0000256" key="5">
    <source>
        <dbReference type="ARBA" id="ARBA00023136"/>
    </source>
</evidence>
<evidence type="ECO:0000256" key="4">
    <source>
        <dbReference type="ARBA" id="ARBA00022833"/>
    </source>
</evidence>
<dbReference type="InterPro" id="IPR018752">
    <property type="entry name" value="DabA"/>
</dbReference>
<proteinExistence type="inferred from homology"/>
<feature type="binding site" evidence="6">
    <location>
        <position position="546"/>
    </location>
    <ligand>
        <name>Zn(2+)</name>
        <dbReference type="ChEBI" id="CHEBI:29105"/>
    </ligand>
</feature>
<dbReference type="PANTHER" id="PTHR38344">
    <property type="entry name" value="UPF0753 PROTEIN AQ_863"/>
    <property type="match status" value="1"/>
</dbReference>
<feature type="binding site" evidence="6">
    <location>
        <position position="366"/>
    </location>
    <ligand>
        <name>Zn(2+)</name>
        <dbReference type="ChEBI" id="CHEBI:29105"/>
    </ligand>
</feature>
<dbReference type="GO" id="GO:0005886">
    <property type="term" value="C:plasma membrane"/>
    <property type="evidence" value="ECO:0007669"/>
    <property type="project" value="UniProtKB-SubCell"/>
</dbReference>
<dbReference type="Proteomes" id="UP000583556">
    <property type="component" value="Unassembled WGS sequence"/>
</dbReference>
<protein>
    <recommendedName>
        <fullName evidence="6">Probable inorganic carbon transporter subunit DabA</fullName>
    </recommendedName>
</protein>
<evidence type="ECO:0000256" key="1">
    <source>
        <dbReference type="ARBA" id="ARBA00022448"/>
    </source>
</evidence>
<evidence type="ECO:0000256" key="3">
    <source>
        <dbReference type="ARBA" id="ARBA00022723"/>
    </source>
</evidence>
<dbReference type="EMBL" id="JABBGM010000010">
    <property type="protein sequence ID" value="NML95493.1"/>
    <property type="molecule type" value="Genomic_DNA"/>
</dbReference>
<accession>A0A7Y0BS71</accession>
<comment type="subcellular location">
    <subcellularLocation>
        <location evidence="6">Cell membrane</location>
        <topology evidence="6">Peripheral membrane protein</topology>
    </subcellularLocation>
</comment>
<dbReference type="PANTHER" id="PTHR38344:SF1">
    <property type="entry name" value="INORGANIC CARBON TRANSPORTER SUBUNIT DABA-RELATED"/>
    <property type="match status" value="1"/>
</dbReference>
<comment type="cofactor">
    <cofactor evidence="6">
        <name>Zn(2+)</name>
        <dbReference type="ChEBI" id="CHEBI:29105"/>
    </cofactor>
</comment>
<dbReference type="RefSeq" id="WP_169494696.1">
    <property type="nucleotide sequence ID" value="NZ_JABBGM010000010.1"/>
</dbReference>
<evidence type="ECO:0000256" key="2">
    <source>
        <dbReference type="ARBA" id="ARBA00022475"/>
    </source>
</evidence>
<dbReference type="HAMAP" id="MF_01871">
    <property type="entry name" value="DabA"/>
    <property type="match status" value="1"/>
</dbReference>
<evidence type="ECO:0000313" key="7">
    <source>
        <dbReference type="EMBL" id="NML95493.1"/>
    </source>
</evidence>
<keyword evidence="3 6" id="KW-0479">Metal-binding</keyword>
<keyword evidence="4 6" id="KW-0862">Zinc</keyword>